<protein>
    <submittedName>
        <fullName evidence="1">Head closure knob</fullName>
    </submittedName>
</protein>
<accession>A0A8S5PAS4</accession>
<proteinExistence type="predicted"/>
<reference evidence="1" key="1">
    <citation type="journal article" date="2021" name="Proc. Natl. Acad. Sci. U.S.A.">
        <title>A Catalog of Tens of Thousands of Viruses from Human Metagenomes Reveals Hidden Associations with Chronic Diseases.</title>
        <authorList>
            <person name="Tisza M.J."/>
            <person name="Buck C.B."/>
        </authorList>
    </citation>
    <scope>NUCLEOTIDE SEQUENCE</scope>
    <source>
        <strain evidence="1">CtFPV8</strain>
    </source>
</reference>
<evidence type="ECO:0000313" key="1">
    <source>
        <dbReference type="EMBL" id="DAE04271.1"/>
    </source>
</evidence>
<dbReference type="EMBL" id="BK015385">
    <property type="protein sequence ID" value="DAE04271.1"/>
    <property type="molecule type" value="Genomic_DNA"/>
</dbReference>
<name>A0A8S5PAS4_9CAUD</name>
<organism evidence="1">
    <name type="scientific">Myoviridae sp. ctFPV8</name>
    <dbReference type="NCBI Taxonomy" id="2825068"/>
    <lineage>
        <taxon>Viruses</taxon>
        <taxon>Duplodnaviria</taxon>
        <taxon>Heunggongvirae</taxon>
        <taxon>Uroviricota</taxon>
        <taxon>Caudoviricetes</taxon>
    </lineage>
</organism>
<sequence length="135" mass="15438">MDFIGRYRHNMLSNIKMVARQHFERLYTDTCILTEQRKAIQDPLTGIIKNGELEAVSYPCRVSFKTLQSSDIVNKLPSASQIVVLFISPDLEIKPGTDIEVIRNNRHFSYTASSQVALYDTHQEIQLTLKSKHNG</sequence>